<accession>A0A934VX40</accession>
<name>A0A934VX40_9BACT</name>
<protein>
    <submittedName>
        <fullName evidence="2">Uncharacterized protein</fullName>
    </submittedName>
</protein>
<dbReference type="RefSeq" id="WP_200271003.1">
    <property type="nucleotide sequence ID" value="NZ_JAENIJ010000018.1"/>
</dbReference>
<gene>
    <name evidence="2" type="ORF">JIN85_12075</name>
</gene>
<reference evidence="2" key="1">
    <citation type="submission" date="2021-01" db="EMBL/GenBank/DDBJ databases">
        <title>Modified the classification status of verrucomicrobia.</title>
        <authorList>
            <person name="Feng X."/>
        </authorList>
    </citation>
    <scope>NUCLEOTIDE SEQUENCE</scope>
    <source>
        <strain evidence="2">KCTC 22041</strain>
    </source>
</reference>
<dbReference type="Gene3D" id="1.10.287.1490">
    <property type="match status" value="1"/>
</dbReference>
<sequence length="269" mass="28980">MKIVFNSLVIVAAGAAVFFSFSLSSKFKEEQSQRLSAKHENERVTTKAEGTEATLAETEAQLKDAQDQRELLSQSITTLKSTEKSLKRDMADAEATIKQQQAELTSVEETIQQLKDSLKEFGGDITLENLGDKIAEIEDANAAKKTKIEELESNSDAAEKRIASTKAESDRLTQKSNDRKARIAQNATEAVVTAVNQDWGFLVIGAGSNSGFAPQGKLLVKRDGRLIGSVAPSAIEATQTVANIDMDSLSPGVRIQPGDRVILATPASN</sequence>
<comment type="caution">
    <text evidence="2">The sequence shown here is derived from an EMBL/GenBank/DDBJ whole genome shotgun (WGS) entry which is preliminary data.</text>
</comment>
<organism evidence="2 3">
    <name type="scientific">Luteolibacter pohnpeiensis</name>
    <dbReference type="NCBI Taxonomy" id="454153"/>
    <lineage>
        <taxon>Bacteria</taxon>
        <taxon>Pseudomonadati</taxon>
        <taxon>Verrucomicrobiota</taxon>
        <taxon>Verrucomicrobiia</taxon>
        <taxon>Verrucomicrobiales</taxon>
        <taxon>Verrucomicrobiaceae</taxon>
        <taxon>Luteolibacter</taxon>
    </lineage>
</organism>
<evidence type="ECO:0000313" key="3">
    <source>
        <dbReference type="Proteomes" id="UP000603141"/>
    </source>
</evidence>
<keyword evidence="3" id="KW-1185">Reference proteome</keyword>
<evidence type="ECO:0000256" key="1">
    <source>
        <dbReference type="SAM" id="Coils"/>
    </source>
</evidence>
<feature type="coiled-coil region" evidence="1">
    <location>
        <begin position="41"/>
        <end position="175"/>
    </location>
</feature>
<proteinExistence type="predicted"/>
<keyword evidence="1" id="KW-0175">Coiled coil</keyword>
<dbReference type="EMBL" id="JAENIJ010000018">
    <property type="protein sequence ID" value="MBK1883159.1"/>
    <property type="molecule type" value="Genomic_DNA"/>
</dbReference>
<dbReference type="Proteomes" id="UP000603141">
    <property type="component" value="Unassembled WGS sequence"/>
</dbReference>
<dbReference type="AlphaFoldDB" id="A0A934VX40"/>
<evidence type="ECO:0000313" key="2">
    <source>
        <dbReference type="EMBL" id="MBK1883159.1"/>
    </source>
</evidence>